<evidence type="ECO:0000256" key="1">
    <source>
        <dbReference type="ARBA" id="ARBA00012513"/>
    </source>
</evidence>
<accession>A0A1T4N9F5</accession>
<dbReference type="EMBL" id="FUWY01000004">
    <property type="protein sequence ID" value="SJZ75821.1"/>
    <property type="molecule type" value="Genomic_DNA"/>
</dbReference>
<feature type="domain" description="PASTA" evidence="12">
    <location>
        <begin position="347"/>
        <end position="416"/>
    </location>
</feature>
<dbReference type="InterPro" id="IPR005543">
    <property type="entry name" value="PASTA_dom"/>
</dbReference>
<dbReference type="SUPFAM" id="SSF56112">
    <property type="entry name" value="Protein kinase-like (PK-like)"/>
    <property type="match status" value="1"/>
</dbReference>
<keyword evidence="6 9" id="KW-0067">ATP-binding</keyword>
<dbReference type="FunFam" id="3.30.200.20:FF:000035">
    <property type="entry name" value="Serine/threonine protein kinase Stk1"/>
    <property type="match status" value="1"/>
</dbReference>
<dbReference type="GO" id="GO:0004674">
    <property type="term" value="F:protein serine/threonine kinase activity"/>
    <property type="evidence" value="ECO:0007669"/>
    <property type="project" value="UniProtKB-KW"/>
</dbReference>
<dbReference type="PROSITE" id="PS00107">
    <property type="entry name" value="PROTEIN_KINASE_ATP"/>
    <property type="match status" value="1"/>
</dbReference>
<feature type="transmembrane region" description="Helical" evidence="10">
    <location>
        <begin position="317"/>
        <end position="338"/>
    </location>
</feature>
<comment type="catalytic activity">
    <reaction evidence="8">
        <text>L-seryl-[protein] + ATP = O-phospho-L-seryl-[protein] + ADP + H(+)</text>
        <dbReference type="Rhea" id="RHEA:17989"/>
        <dbReference type="Rhea" id="RHEA-COMP:9863"/>
        <dbReference type="Rhea" id="RHEA-COMP:11604"/>
        <dbReference type="ChEBI" id="CHEBI:15378"/>
        <dbReference type="ChEBI" id="CHEBI:29999"/>
        <dbReference type="ChEBI" id="CHEBI:30616"/>
        <dbReference type="ChEBI" id="CHEBI:83421"/>
        <dbReference type="ChEBI" id="CHEBI:456216"/>
        <dbReference type="EC" id="2.7.11.1"/>
    </reaction>
</comment>
<dbReference type="Pfam" id="PF00069">
    <property type="entry name" value="Pkinase"/>
    <property type="match status" value="1"/>
</dbReference>
<dbReference type="PROSITE" id="PS51178">
    <property type="entry name" value="PASTA"/>
    <property type="match status" value="1"/>
</dbReference>
<dbReference type="InterPro" id="IPR000719">
    <property type="entry name" value="Prot_kinase_dom"/>
</dbReference>
<evidence type="ECO:0000256" key="7">
    <source>
        <dbReference type="ARBA" id="ARBA00047899"/>
    </source>
</evidence>
<evidence type="ECO:0000259" key="11">
    <source>
        <dbReference type="PROSITE" id="PS50011"/>
    </source>
</evidence>
<dbReference type="GO" id="GO:0005524">
    <property type="term" value="F:ATP binding"/>
    <property type="evidence" value="ECO:0007669"/>
    <property type="project" value="UniProtKB-UniRule"/>
</dbReference>
<dbReference type="AlphaFoldDB" id="A0A1T4N9F5"/>
<dbReference type="CDD" id="cd06577">
    <property type="entry name" value="PASTA_pknB"/>
    <property type="match status" value="3"/>
</dbReference>
<feature type="binding site" evidence="9">
    <location>
        <position position="38"/>
    </location>
    <ligand>
        <name>ATP</name>
        <dbReference type="ChEBI" id="CHEBI:30616"/>
    </ligand>
</feature>
<dbReference type="EC" id="2.7.11.1" evidence="1"/>
<reference evidence="14" key="1">
    <citation type="submission" date="2017-02" db="EMBL/GenBank/DDBJ databases">
        <authorList>
            <person name="Varghese N."/>
            <person name="Submissions S."/>
        </authorList>
    </citation>
    <scope>NUCLEOTIDE SEQUENCE [LARGE SCALE GENOMIC DNA]</scope>
    <source>
        <strain evidence="14">ATCC 25662</strain>
    </source>
</reference>
<keyword evidence="5 13" id="KW-0418">Kinase</keyword>
<dbReference type="PANTHER" id="PTHR43289">
    <property type="entry name" value="MITOGEN-ACTIVATED PROTEIN KINASE KINASE KINASE 20-RELATED"/>
    <property type="match status" value="1"/>
</dbReference>
<dbReference type="Proteomes" id="UP000243297">
    <property type="component" value="Unassembled WGS sequence"/>
</dbReference>
<evidence type="ECO:0000256" key="9">
    <source>
        <dbReference type="PROSITE-ProRule" id="PRU10141"/>
    </source>
</evidence>
<evidence type="ECO:0000256" key="4">
    <source>
        <dbReference type="ARBA" id="ARBA00022741"/>
    </source>
</evidence>
<keyword evidence="10" id="KW-0472">Membrane</keyword>
<dbReference type="SMART" id="SM00740">
    <property type="entry name" value="PASTA"/>
    <property type="match status" value="2"/>
</dbReference>
<dbReference type="PROSITE" id="PS00108">
    <property type="entry name" value="PROTEIN_KINASE_ST"/>
    <property type="match status" value="1"/>
</dbReference>
<dbReference type="Gene3D" id="3.30.200.20">
    <property type="entry name" value="Phosphorylase Kinase, domain 1"/>
    <property type="match status" value="1"/>
</dbReference>
<evidence type="ECO:0000256" key="2">
    <source>
        <dbReference type="ARBA" id="ARBA00022527"/>
    </source>
</evidence>
<keyword evidence="14" id="KW-1185">Reference proteome</keyword>
<dbReference type="InterPro" id="IPR017441">
    <property type="entry name" value="Protein_kinase_ATP_BS"/>
</dbReference>
<evidence type="ECO:0000313" key="14">
    <source>
        <dbReference type="Proteomes" id="UP000243297"/>
    </source>
</evidence>
<evidence type="ECO:0000256" key="3">
    <source>
        <dbReference type="ARBA" id="ARBA00022679"/>
    </source>
</evidence>
<keyword evidence="10" id="KW-0812">Transmembrane</keyword>
<protein>
    <recommendedName>
        <fullName evidence="1">non-specific serine/threonine protein kinase</fullName>
        <ecNumber evidence="1">2.7.11.1</ecNumber>
    </recommendedName>
</protein>
<evidence type="ECO:0000256" key="10">
    <source>
        <dbReference type="SAM" id="Phobius"/>
    </source>
</evidence>
<evidence type="ECO:0000313" key="13">
    <source>
        <dbReference type="EMBL" id="SJZ75821.1"/>
    </source>
</evidence>
<evidence type="ECO:0000256" key="5">
    <source>
        <dbReference type="ARBA" id="ARBA00022777"/>
    </source>
</evidence>
<feature type="domain" description="Protein kinase" evidence="11">
    <location>
        <begin position="9"/>
        <end position="269"/>
    </location>
</feature>
<dbReference type="Gene3D" id="3.30.10.20">
    <property type="match status" value="2"/>
</dbReference>
<keyword evidence="2 13" id="KW-0723">Serine/threonine-protein kinase</keyword>
<dbReference type="FunFam" id="1.10.510.10:FF:000021">
    <property type="entry name" value="Serine/threonine protein kinase"/>
    <property type="match status" value="1"/>
</dbReference>
<dbReference type="STRING" id="118967.SAMN02745191_1531"/>
<evidence type="ECO:0000256" key="6">
    <source>
        <dbReference type="ARBA" id="ARBA00022840"/>
    </source>
</evidence>
<evidence type="ECO:0000259" key="12">
    <source>
        <dbReference type="PROSITE" id="PS51178"/>
    </source>
</evidence>
<name>A0A1T4N9F5_9FIRM</name>
<dbReference type="PROSITE" id="PS50011">
    <property type="entry name" value="PROTEIN_KINASE_DOM"/>
    <property type="match status" value="1"/>
</dbReference>
<dbReference type="Gene3D" id="1.10.510.10">
    <property type="entry name" value="Transferase(Phosphotransferase) domain 1"/>
    <property type="match status" value="1"/>
</dbReference>
<gene>
    <name evidence="13" type="ORF">SAMN02745191_1531</name>
</gene>
<dbReference type="Pfam" id="PF03793">
    <property type="entry name" value="PASTA"/>
    <property type="match status" value="1"/>
</dbReference>
<evidence type="ECO:0000256" key="8">
    <source>
        <dbReference type="ARBA" id="ARBA00048679"/>
    </source>
</evidence>
<dbReference type="SMART" id="SM00220">
    <property type="entry name" value="S_TKc"/>
    <property type="match status" value="1"/>
</dbReference>
<dbReference type="OrthoDB" id="9813021at2"/>
<dbReference type="InterPro" id="IPR011009">
    <property type="entry name" value="Kinase-like_dom_sf"/>
</dbReference>
<comment type="catalytic activity">
    <reaction evidence="7">
        <text>L-threonyl-[protein] + ATP = O-phospho-L-threonyl-[protein] + ADP + H(+)</text>
        <dbReference type="Rhea" id="RHEA:46608"/>
        <dbReference type="Rhea" id="RHEA-COMP:11060"/>
        <dbReference type="Rhea" id="RHEA-COMP:11605"/>
        <dbReference type="ChEBI" id="CHEBI:15378"/>
        <dbReference type="ChEBI" id="CHEBI:30013"/>
        <dbReference type="ChEBI" id="CHEBI:30616"/>
        <dbReference type="ChEBI" id="CHEBI:61977"/>
        <dbReference type="ChEBI" id="CHEBI:456216"/>
        <dbReference type="EC" id="2.7.11.1"/>
    </reaction>
</comment>
<keyword evidence="10" id="KW-1133">Transmembrane helix</keyword>
<dbReference type="CDD" id="cd14014">
    <property type="entry name" value="STKc_PknB_like"/>
    <property type="match status" value="1"/>
</dbReference>
<sequence>MNETIANRYILTKHIGQGGMADVYVAVDIILNREVAIKILRGELSSDPVNLLRFQREASASTALTHPNIVDIYDVGEENGKHFIVMEYIRGKTLKQLINQRGALCKEEAIDIMKQLISATAEAHRKGIIHRDIKSQNVIVKADGTIKMLDFGIALAQGSLQLTQSDSVMGSVHYLAPELARGESATNQSDIYSLGIVFFELLTGELPFQADAPVQVALKHMRNEIPSVREFNPSLPQSIENIIIKSTVKNKAYRYQSCLEMLNDLNQCLLPTHANDKKLVFTSKANDNKTVMFNQIEEQDAPKTKKKKVPVKQKKSILPKVITALILILTVGVGYMLISLSGILDPITRRYEVPNIIGLTITEAKDVCTENNVMLDTSNVTYKLTENTPKGQIVEVNPMVGTNVDKGSRIQVTVSSGIGIKMKDYTGSNQKEAKAELSQYKNMRIYTVSEENPDVPAGQIIRQELLLPNTEFNPEAATEVRLVYSSYPSIVIPHSIKGMPIEDAKYALEELGADVRLSTMDTSSMSDEERANLSWGVVIDTSPALGSAYTQEEGSYIILYYY</sequence>
<dbReference type="RefSeq" id="WP_078711931.1">
    <property type="nucleotide sequence ID" value="NZ_FUWY01000004.1"/>
</dbReference>
<dbReference type="NCBIfam" id="NF033483">
    <property type="entry name" value="PknB_PASTA_kin"/>
    <property type="match status" value="1"/>
</dbReference>
<organism evidence="13 14">
    <name type="scientific">Anaerorhabdus furcosa</name>
    <dbReference type="NCBI Taxonomy" id="118967"/>
    <lineage>
        <taxon>Bacteria</taxon>
        <taxon>Bacillati</taxon>
        <taxon>Bacillota</taxon>
        <taxon>Erysipelotrichia</taxon>
        <taxon>Erysipelotrichales</taxon>
        <taxon>Erysipelotrichaceae</taxon>
        <taxon>Anaerorhabdus</taxon>
    </lineage>
</organism>
<keyword evidence="3" id="KW-0808">Transferase</keyword>
<dbReference type="PANTHER" id="PTHR43289:SF34">
    <property type="entry name" value="SERINE_THREONINE-PROTEIN KINASE YBDM-RELATED"/>
    <property type="match status" value="1"/>
</dbReference>
<proteinExistence type="predicted"/>
<dbReference type="InterPro" id="IPR008271">
    <property type="entry name" value="Ser/Thr_kinase_AS"/>
</dbReference>
<keyword evidence="4 9" id="KW-0547">Nucleotide-binding</keyword>